<evidence type="ECO:0000256" key="2">
    <source>
        <dbReference type="ARBA" id="ARBA00023235"/>
    </source>
</evidence>
<dbReference type="AlphaFoldDB" id="A0A7H1MYL1"/>
<proteinExistence type="inferred from homology"/>
<dbReference type="Proteomes" id="UP000516369">
    <property type="component" value="Chromosome"/>
</dbReference>
<accession>A0A7H1MYL1</accession>
<dbReference type="KEGG" id="dvn:HQ394_03155"/>
<evidence type="ECO:0000313" key="5">
    <source>
        <dbReference type="Proteomes" id="UP000516369"/>
    </source>
</evidence>
<dbReference type="RefSeq" id="WP_190261986.1">
    <property type="nucleotide sequence ID" value="NZ_CP053923.1"/>
</dbReference>
<dbReference type="PANTHER" id="PTHR35530:SF2">
    <property type="entry name" value="BSL4019 PROTEIN"/>
    <property type="match status" value="1"/>
</dbReference>
<dbReference type="InterPro" id="IPR014347">
    <property type="entry name" value="Tautomerase/MIF_sf"/>
</dbReference>
<dbReference type="Gene3D" id="3.30.429.10">
    <property type="entry name" value="Macrophage Migration Inhibitory Factor"/>
    <property type="match status" value="1"/>
</dbReference>
<name>A0A7H1MYL1_9PROT</name>
<evidence type="ECO:0000313" key="4">
    <source>
        <dbReference type="EMBL" id="QNT68547.1"/>
    </source>
</evidence>
<keyword evidence="2" id="KW-0413">Isomerase</keyword>
<keyword evidence="5" id="KW-1185">Reference proteome</keyword>
<evidence type="ECO:0000259" key="3">
    <source>
        <dbReference type="Pfam" id="PF01361"/>
    </source>
</evidence>
<feature type="domain" description="4-oxalocrotonate tautomerase-like" evidence="3">
    <location>
        <begin position="2"/>
        <end position="60"/>
    </location>
</feature>
<evidence type="ECO:0000256" key="1">
    <source>
        <dbReference type="ARBA" id="ARBA00006723"/>
    </source>
</evidence>
<reference evidence="4 5" key="1">
    <citation type="submission" date="2020-05" db="EMBL/GenBank/DDBJ databases">
        <title>Complete closed genome sequence of Defluviicoccus vanus.</title>
        <authorList>
            <person name="Bessarab I."/>
            <person name="Arumugam K."/>
            <person name="Maszenan A.M."/>
            <person name="Seviour R.J."/>
            <person name="Williams R.B."/>
        </authorList>
    </citation>
    <scope>NUCLEOTIDE SEQUENCE [LARGE SCALE GENOMIC DNA]</scope>
    <source>
        <strain evidence="4 5">Ben 114</strain>
    </source>
</reference>
<sequence>MPLISVKIIKDFFTEEQKTALVKDLTDAFCKSTIEAARPYVYVMIEEVPQGKWGLGGHPLPDPDFLINDLVPMFEDAADAFSKAYGVPRRRPRGPDAEPKKS</sequence>
<dbReference type="EMBL" id="CP053923">
    <property type="protein sequence ID" value="QNT68547.1"/>
    <property type="molecule type" value="Genomic_DNA"/>
</dbReference>
<protein>
    <submittedName>
        <fullName evidence="4">4-oxalocrotonate tautomerase family protein</fullName>
    </submittedName>
</protein>
<dbReference type="GO" id="GO:0016853">
    <property type="term" value="F:isomerase activity"/>
    <property type="evidence" value="ECO:0007669"/>
    <property type="project" value="UniProtKB-KW"/>
</dbReference>
<dbReference type="PANTHER" id="PTHR35530">
    <property type="entry name" value="TAUTOMERASE-RELATED"/>
    <property type="match status" value="1"/>
</dbReference>
<comment type="similarity">
    <text evidence="1">Belongs to the 4-oxalocrotonate tautomerase family.</text>
</comment>
<dbReference type="InterPro" id="IPR004370">
    <property type="entry name" value="4-OT-like_dom"/>
</dbReference>
<dbReference type="Pfam" id="PF01361">
    <property type="entry name" value="Tautomerase"/>
    <property type="match status" value="1"/>
</dbReference>
<organism evidence="4 5">
    <name type="scientific">Defluviicoccus vanus</name>
    <dbReference type="NCBI Taxonomy" id="111831"/>
    <lineage>
        <taxon>Bacteria</taxon>
        <taxon>Pseudomonadati</taxon>
        <taxon>Pseudomonadota</taxon>
        <taxon>Alphaproteobacteria</taxon>
        <taxon>Rhodospirillales</taxon>
        <taxon>Rhodospirillaceae</taxon>
        <taxon>Defluviicoccus</taxon>
    </lineage>
</organism>
<gene>
    <name evidence="4" type="ORF">HQ394_03155</name>
</gene>
<dbReference type="SUPFAM" id="SSF55331">
    <property type="entry name" value="Tautomerase/MIF"/>
    <property type="match status" value="1"/>
</dbReference>